<evidence type="ECO:0000256" key="4">
    <source>
        <dbReference type="ARBA" id="ARBA00022692"/>
    </source>
</evidence>
<organism evidence="10 11">
    <name type="scientific">Saponaria officinalis</name>
    <name type="common">Common soapwort</name>
    <name type="synonym">Lychnis saponaria</name>
    <dbReference type="NCBI Taxonomy" id="3572"/>
    <lineage>
        <taxon>Eukaryota</taxon>
        <taxon>Viridiplantae</taxon>
        <taxon>Streptophyta</taxon>
        <taxon>Embryophyta</taxon>
        <taxon>Tracheophyta</taxon>
        <taxon>Spermatophyta</taxon>
        <taxon>Magnoliopsida</taxon>
        <taxon>eudicotyledons</taxon>
        <taxon>Gunneridae</taxon>
        <taxon>Pentapetalae</taxon>
        <taxon>Caryophyllales</taxon>
        <taxon>Caryophyllaceae</taxon>
        <taxon>Caryophylleae</taxon>
        <taxon>Saponaria</taxon>
    </lineage>
</organism>
<dbReference type="GO" id="GO:0016020">
    <property type="term" value="C:membrane"/>
    <property type="evidence" value="ECO:0007669"/>
    <property type="project" value="UniProtKB-SubCell"/>
</dbReference>
<dbReference type="GO" id="GO:0034220">
    <property type="term" value="P:monoatomic ion transmembrane transport"/>
    <property type="evidence" value="ECO:0007669"/>
    <property type="project" value="UniProtKB-KW"/>
</dbReference>
<keyword evidence="6" id="KW-0406">Ion transport</keyword>
<comment type="caution">
    <text evidence="10">The sequence shown here is derived from an EMBL/GenBank/DDBJ whole genome shotgun (WGS) entry which is preliminary data.</text>
</comment>
<name>A0AAW1KWJ7_SAPOF</name>
<dbReference type="PANTHER" id="PTHR31086">
    <property type="entry name" value="ALUMINUM-ACTIVATED MALATE TRANSPORTER 10"/>
    <property type="match status" value="1"/>
</dbReference>
<keyword evidence="5 9" id="KW-1133">Transmembrane helix</keyword>
<evidence type="ECO:0000256" key="3">
    <source>
        <dbReference type="ARBA" id="ARBA00022448"/>
    </source>
</evidence>
<proteinExistence type="inferred from homology"/>
<dbReference type="Proteomes" id="UP001443914">
    <property type="component" value="Unassembled WGS sequence"/>
</dbReference>
<dbReference type="EMBL" id="JBDFQZ010000005">
    <property type="protein sequence ID" value="KAK9727060.1"/>
    <property type="molecule type" value="Genomic_DNA"/>
</dbReference>
<evidence type="ECO:0000256" key="1">
    <source>
        <dbReference type="ARBA" id="ARBA00004141"/>
    </source>
</evidence>
<comment type="similarity">
    <text evidence="2">Belongs to the aromatic acid exporter (TC 2.A.85) family.</text>
</comment>
<feature type="transmembrane region" description="Helical" evidence="9">
    <location>
        <begin position="135"/>
        <end position="155"/>
    </location>
</feature>
<keyword evidence="8" id="KW-0407">Ion channel</keyword>
<evidence type="ECO:0000313" key="11">
    <source>
        <dbReference type="Proteomes" id="UP001443914"/>
    </source>
</evidence>
<evidence type="ECO:0000256" key="7">
    <source>
        <dbReference type="ARBA" id="ARBA00023136"/>
    </source>
</evidence>
<feature type="transmembrane region" description="Helical" evidence="9">
    <location>
        <begin position="52"/>
        <end position="71"/>
    </location>
</feature>
<evidence type="ECO:0000256" key="2">
    <source>
        <dbReference type="ARBA" id="ARBA00007079"/>
    </source>
</evidence>
<keyword evidence="11" id="KW-1185">Reference proteome</keyword>
<dbReference type="Pfam" id="PF11744">
    <property type="entry name" value="ALMT"/>
    <property type="match status" value="1"/>
</dbReference>
<evidence type="ECO:0000256" key="5">
    <source>
        <dbReference type="ARBA" id="ARBA00022989"/>
    </source>
</evidence>
<keyword evidence="4 9" id="KW-0812">Transmembrane</keyword>
<feature type="transmembrane region" description="Helical" evidence="9">
    <location>
        <begin position="161"/>
        <end position="183"/>
    </location>
</feature>
<accession>A0AAW1KWJ7</accession>
<evidence type="ECO:0000256" key="9">
    <source>
        <dbReference type="SAM" id="Phobius"/>
    </source>
</evidence>
<gene>
    <name evidence="10" type="ORF">RND81_05G255400</name>
</gene>
<evidence type="ECO:0000256" key="6">
    <source>
        <dbReference type="ARBA" id="ARBA00023065"/>
    </source>
</evidence>
<evidence type="ECO:0000313" key="10">
    <source>
        <dbReference type="EMBL" id="KAK9727060.1"/>
    </source>
</evidence>
<reference evidence="10" key="1">
    <citation type="submission" date="2024-03" db="EMBL/GenBank/DDBJ databases">
        <title>WGS assembly of Saponaria officinalis var. Norfolk2.</title>
        <authorList>
            <person name="Jenkins J."/>
            <person name="Shu S."/>
            <person name="Grimwood J."/>
            <person name="Barry K."/>
            <person name="Goodstein D."/>
            <person name="Schmutz J."/>
            <person name="Leebens-Mack J."/>
            <person name="Osbourn A."/>
        </authorList>
    </citation>
    <scope>NUCLEOTIDE SEQUENCE [LARGE SCALE GENOMIC DNA]</scope>
    <source>
        <strain evidence="10">JIC</strain>
    </source>
</reference>
<evidence type="ECO:0008006" key="12">
    <source>
        <dbReference type="Google" id="ProtNLM"/>
    </source>
</evidence>
<protein>
    <recommendedName>
        <fullName evidence="12">Aluminum-activated malate transporter</fullName>
    </recommendedName>
</protein>
<dbReference type="AlphaFoldDB" id="A0AAW1KWJ7"/>
<feature type="transmembrane region" description="Helical" evidence="9">
    <location>
        <begin position="195"/>
        <end position="214"/>
    </location>
</feature>
<sequence length="459" mass="50531">MGFSIENNNVTKVTFFGRVFDWVKAVPNNIIAGIINYTAMVEKIARDDPRRLVHSCKVGLALTLVSLLYYFKPLYDSFGVSAMWAVMTVVVIFEFTVGATLGKGLNRATATLVAGGLGVGTHHLASLCGKIGEPVLIGSFVFLLAAVATFIRFFPKIKARYDYGFLIFILTFSFISISGYRGLEIIELAHKRLSTIAIGACVSLLINIFIYPVWAGEELHNSVAHNTELLSHFLEGFVSEYFKLPEGEANAKDVSKSLQGYKSVLNSKSIEENLANFANWEPGHGKFGYNHPWNQYIKLGVLIRKCAYRIDALCVHINSDVEVPQKLGEQIKEACTLMSYESSKALKKLSKSLKSMKHPSTTVNAHIVSSKAAVKTLNTLLKSGSLWLESELLQIIPLATVASLLIDIVDCTEQIAASAHDLATLAQFKDKKANVESFENKCPQIVIAISELKQISLTK</sequence>
<evidence type="ECO:0000256" key="8">
    <source>
        <dbReference type="ARBA" id="ARBA00023303"/>
    </source>
</evidence>
<dbReference type="GO" id="GO:0015743">
    <property type="term" value="P:malate transport"/>
    <property type="evidence" value="ECO:0007669"/>
    <property type="project" value="InterPro"/>
</dbReference>
<dbReference type="InterPro" id="IPR020966">
    <property type="entry name" value="ALMT"/>
</dbReference>
<comment type="subcellular location">
    <subcellularLocation>
        <location evidence="1">Membrane</location>
        <topology evidence="1">Multi-pass membrane protein</topology>
    </subcellularLocation>
</comment>
<keyword evidence="7 9" id="KW-0472">Membrane</keyword>
<keyword evidence="3" id="KW-0813">Transport</keyword>
<feature type="transmembrane region" description="Helical" evidence="9">
    <location>
        <begin position="77"/>
        <end position="97"/>
    </location>
</feature>